<dbReference type="EMBL" id="CP048751">
    <property type="protein sequence ID" value="QIH71939.1"/>
    <property type="molecule type" value="Genomic_DNA"/>
</dbReference>
<evidence type="ECO:0000313" key="2">
    <source>
        <dbReference type="Proteomes" id="UP000501325"/>
    </source>
</evidence>
<dbReference type="AlphaFoldDB" id="A0AB37E4F3"/>
<sequence>MDAQERHLEFPGSFEIPDERIRTALVVGDFAKLLFSIGTTGEEGDQETVERMWVVVSERVEGRYLGLLDNEPESIAENDRLWRGVELPFGPEHVIDAQRGDAESVALSKGEPLRRWPR</sequence>
<evidence type="ECO:0000313" key="1">
    <source>
        <dbReference type="EMBL" id="QIH71939.1"/>
    </source>
</evidence>
<dbReference type="KEGG" id="bmed:GYM46_02505"/>
<dbReference type="RefSeq" id="WP_008260841.1">
    <property type="nucleotide sequence ID" value="NZ_CP048751.1"/>
</dbReference>
<protein>
    <submittedName>
        <fullName evidence="1">DUF2314 domain-containing protein</fullName>
    </submittedName>
</protein>
<reference evidence="1 2" key="1">
    <citation type="submission" date="2020-01" db="EMBL/GenBank/DDBJ databases">
        <authorList>
            <person name="Wang S."/>
        </authorList>
    </citation>
    <scope>NUCLEOTIDE SEQUENCE [LARGE SCALE GENOMIC DNA]</scope>
    <source>
        <strain evidence="1 2">D151-2-6</strain>
    </source>
</reference>
<name>A0AB37E4F3_9CAUL</name>
<accession>A0AB37E4F3</accession>
<organism evidence="1 2">
    <name type="scientific">Brevundimonas mediterranea</name>
    <dbReference type="NCBI Taxonomy" id="74329"/>
    <lineage>
        <taxon>Bacteria</taxon>
        <taxon>Pseudomonadati</taxon>
        <taxon>Pseudomonadota</taxon>
        <taxon>Alphaproteobacteria</taxon>
        <taxon>Caulobacterales</taxon>
        <taxon>Caulobacteraceae</taxon>
        <taxon>Brevundimonas</taxon>
    </lineage>
</organism>
<dbReference type="Proteomes" id="UP000501325">
    <property type="component" value="Chromosome"/>
</dbReference>
<gene>
    <name evidence="1" type="ORF">GYM46_02505</name>
</gene>
<proteinExistence type="predicted"/>